<evidence type="ECO:0000313" key="1">
    <source>
        <dbReference type="EMBL" id="KKK92995.1"/>
    </source>
</evidence>
<proteinExistence type="predicted"/>
<sequence length="84" mass="10050">MFGLSFRWRKKKVKSNPDHYPLDTSKDLYQFIVDRPDFNDAELVDIIRHRSSKRVTYDNVLDLVRVTRSSTGYYKQPGNRKEIK</sequence>
<organism evidence="1">
    <name type="scientific">marine sediment metagenome</name>
    <dbReference type="NCBI Taxonomy" id="412755"/>
    <lineage>
        <taxon>unclassified sequences</taxon>
        <taxon>metagenomes</taxon>
        <taxon>ecological metagenomes</taxon>
    </lineage>
</organism>
<name>A0A0F9A4A5_9ZZZZ</name>
<dbReference type="AlphaFoldDB" id="A0A0F9A4A5"/>
<gene>
    <name evidence="1" type="ORF">LCGC14_2697310</name>
</gene>
<reference evidence="1" key="1">
    <citation type="journal article" date="2015" name="Nature">
        <title>Complex archaea that bridge the gap between prokaryotes and eukaryotes.</title>
        <authorList>
            <person name="Spang A."/>
            <person name="Saw J.H."/>
            <person name="Jorgensen S.L."/>
            <person name="Zaremba-Niedzwiedzka K."/>
            <person name="Martijn J."/>
            <person name="Lind A.E."/>
            <person name="van Eijk R."/>
            <person name="Schleper C."/>
            <person name="Guy L."/>
            <person name="Ettema T.J."/>
        </authorList>
    </citation>
    <scope>NUCLEOTIDE SEQUENCE</scope>
</reference>
<dbReference type="EMBL" id="LAZR01047963">
    <property type="protein sequence ID" value="KKK92995.1"/>
    <property type="molecule type" value="Genomic_DNA"/>
</dbReference>
<protein>
    <submittedName>
        <fullName evidence="1">Uncharacterized protein</fullName>
    </submittedName>
</protein>
<accession>A0A0F9A4A5</accession>
<comment type="caution">
    <text evidence="1">The sequence shown here is derived from an EMBL/GenBank/DDBJ whole genome shotgun (WGS) entry which is preliminary data.</text>
</comment>